<evidence type="ECO:0000313" key="2">
    <source>
        <dbReference type="Proteomes" id="UP001605036"/>
    </source>
</evidence>
<protein>
    <recommendedName>
        <fullName evidence="3">C2H2-type domain-containing protein</fullName>
    </recommendedName>
</protein>
<proteinExistence type="predicted"/>
<evidence type="ECO:0000313" key="1">
    <source>
        <dbReference type="EMBL" id="KAL2609887.1"/>
    </source>
</evidence>
<dbReference type="Proteomes" id="UP001605036">
    <property type="component" value="Unassembled WGS sequence"/>
</dbReference>
<reference evidence="1 2" key="1">
    <citation type="submission" date="2024-09" db="EMBL/GenBank/DDBJ databases">
        <title>Chromosome-scale assembly of Riccia fluitans.</title>
        <authorList>
            <person name="Paukszto L."/>
            <person name="Sawicki J."/>
            <person name="Karawczyk K."/>
            <person name="Piernik-Szablinska J."/>
            <person name="Szczecinska M."/>
            <person name="Mazdziarz M."/>
        </authorList>
    </citation>
    <scope>NUCLEOTIDE SEQUENCE [LARGE SCALE GENOMIC DNA]</scope>
    <source>
        <strain evidence="1">Rf_01</strain>
        <tissue evidence="1">Aerial parts of the thallus</tissue>
    </source>
</reference>
<dbReference type="EMBL" id="JBHFFA010000008">
    <property type="protein sequence ID" value="KAL2609887.1"/>
    <property type="molecule type" value="Genomic_DNA"/>
</dbReference>
<comment type="caution">
    <text evidence="1">The sequence shown here is derived from an EMBL/GenBank/DDBJ whole genome shotgun (WGS) entry which is preliminary data.</text>
</comment>
<keyword evidence="2" id="KW-1185">Reference proteome</keyword>
<name>A0ABD1XLR5_9MARC</name>
<organism evidence="1 2">
    <name type="scientific">Riccia fluitans</name>
    <dbReference type="NCBI Taxonomy" id="41844"/>
    <lineage>
        <taxon>Eukaryota</taxon>
        <taxon>Viridiplantae</taxon>
        <taxon>Streptophyta</taxon>
        <taxon>Embryophyta</taxon>
        <taxon>Marchantiophyta</taxon>
        <taxon>Marchantiopsida</taxon>
        <taxon>Marchantiidae</taxon>
        <taxon>Marchantiales</taxon>
        <taxon>Ricciaceae</taxon>
        <taxon>Riccia</taxon>
    </lineage>
</organism>
<evidence type="ECO:0008006" key="3">
    <source>
        <dbReference type="Google" id="ProtNLM"/>
    </source>
</evidence>
<dbReference type="AlphaFoldDB" id="A0ABD1XLR5"/>
<gene>
    <name evidence="1" type="ORF">R1flu_028460</name>
</gene>
<sequence>MSNSSPRPPSDSGYESKLGLMAPTLAGVGQMPRRLSITEQWKPYALVQDSKGRRRIICTVSTECVEVFSEIPAFNIHLAAAHNCSPVIDFDVFSDWRKLVSGPPKRAPKGSGAQDMFGNCIDFIRLRGTLCARWKINRRRKYKLLLQKAIEFIGGNDSDSTDLPSDDLLAKVHKTYRQWKKREKVHVLNRLSTNLKTTLMTQYRLTEKDAIVQGGLEEDIVDSSDDEYE</sequence>
<accession>A0ABD1XLR5</accession>